<dbReference type="OrthoDB" id="6077919at2759"/>
<evidence type="ECO:0000256" key="1">
    <source>
        <dbReference type="PROSITE-ProRule" id="PRU00042"/>
    </source>
</evidence>
<dbReference type="PROSITE" id="PS50157">
    <property type="entry name" value="ZINC_FINGER_C2H2_2"/>
    <property type="match status" value="1"/>
</dbReference>
<dbReference type="Proteomes" id="UP000285301">
    <property type="component" value="Unassembled WGS sequence"/>
</dbReference>
<sequence>MALLINAINTGTAIEVNDSNAINFRNTVKMFKMEAKETEKNDGFVQFVIVPKLLNDETSKEPKQIEAISDELQIDFDSTSFSNAFDNGRDYGCGDSNKSKVCPHCNITCKSWQGMRRHSGHYHGFNTKYKAKETIKCLCGLFFSKNAKHLFRNHRKTCLSYIAKAFTCEICKTPFHEIPSLNNHKYTVHGIIIEPNSCICGEVFRNRYQLRKHFIQCKDYKAKASHRSVEIELISKGLKQPNKKQVTEQKDQKIVVCKCGQIFSKHSRSLYREHRKICAEFLKQAKICGICQSPFEDVISLSIHQTTVHSIDKSAKKCSCEISFKNLNQLRKHQIECVSYKNTAISYDFIN</sequence>
<dbReference type="STRING" id="1965070.A0A3S3R372"/>
<comment type="caution">
    <text evidence="3">The sequence shown here is derived from an EMBL/GenBank/DDBJ whole genome shotgun (WGS) entry which is preliminary data.</text>
</comment>
<dbReference type="EMBL" id="NCKU01000039">
    <property type="protein sequence ID" value="RWS17758.1"/>
    <property type="molecule type" value="Genomic_DNA"/>
</dbReference>
<dbReference type="PROSITE" id="PS00028">
    <property type="entry name" value="ZINC_FINGER_C2H2_1"/>
    <property type="match status" value="2"/>
</dbReference>
<dbReference type="SMART" id="SM00355">
    <property type="entry name" value="ZnF_C2H2"/>
    <property type="match status" value="3"/>
</dbReference>
<protein>
    <submittedName>
        <fullName evidence="3">Zinc finger protein 596-like protein</fullName>
    </submittedName>
</protein>
<dbReference type="AlphaFoldDB" id="A0A3S3R372"/>
<keyword evidence="1" id="KW-0479">Metal-binding</keyword>
<organism evidence="3 4">
    <name type="scientific">Dinothrombium tinctorium</name>
    <dbReference type="NCBI Taxonomy" id="1965070"/>
    <lineage>
        <taxon>Eukaryota</taxon>
        <taxon>Metazoa</taxon>
        <taxon>Ecdysozoa</taxon>
        <taxon>Arthropoda</taxon>
        <taxon>Chelicerata</taxon>
        <taxon>Arachnida</taxon>
        <taxon>Acari</taxon>
        <taxon>Acariformes</taxon>
        <taxon>Trombidiformes</taxon>
        <taxon>Prostigmata</taxon>
        <taxon>Anystina</taxon>
        <taxon>Parasitengona</taxon>
        <taxon>Trombidioidea</taxon>
        <taxon>Trombidiidae</taxon>
        <taxon>Dinothrombium</taxon>
    </lineage>
</organism>
<keyword evidence="1" id="KW-0863">Zinc-finger</keyword>
<dbReference type="InterPro" id="IPR013087">
    <property type="entry name" value="Znf_C2H2_type"/>
</dbReference>
<dbReference type="GO" id="GO:0008270">
    <property type="term" value="F:zinc ion binding"/>
    <property type="evidence" value="ECO:0007669"/>
    <property type="project" value="UniProtKB-KW"/>
</dbReference>
<name>A0A3S3R372_9ACAR</name>
<reference evidence="3 4" key="1">
    <citation type="journal article" date="2018" name="Gigascience">
        <title>Genomes of trombidid mites reveal novel predicted allergens and laterally-transferred genes associated with secondary metabolism.</title>
        <authorList>
            <person name="Dong X."/>
            <person name="Chaisiri K."/>
            <person name="Xia D."/>
            <person name="Armstrong S.D."/>
            <person name="Fang Y."/>
            <person name="Donnelly M.J."/>
            <person name="Kadowaki T."/>
            <person name="McGarry J.W."/>
            <person name="Darby A.C."/>
            <person name="Makepeace B.L."/>
        </authorList>
    </citation>
    <scope>NUCLEOTIDE SEQUENCE [LARGE SCALE GENOMIC DNA]</scope>
    <source>
        <strain evidence="3">UoL-WK</strain>
    </source>
</reference>
<evidence type="ECO:0000313" key="4">
    <source>
        <dbReference type="Proteomes" id="UP000285301"/>
    </source>
</evidence>
<accession>A0A3S3R372</accession>
<feature type="domain" description="C2H2-type" evidence="2">
    <location>
        <begin position="166"/>
        <end position="189"/>
    </location>
</feature>
<dbReference type="Gene3D" id="3.30.160.60">
    <property type="entry name" value="Classic Zinc Finger"/>
    <property type="match status" value="1"/>
</dbReference>
<proteinExistence type="predicted"/>
<gene>
    <name evidence="3" type="ORF">B4U79_17834</name>
</gene>
<evidence type="ECO:0000259" key="2">
    <source>
        <dbReference type="PROSITE" id="PS50157"/>
    </source>
</evidence>
<evidence type="ECO:0000313" key="3">
    <source>
        <dbReference type="EMBL" id="RWS17758.1"/>
    </source>
</evidence>
<keyword evidence="1" id="KW-0862">Zinc</keyword>
<keyword evidence="4" id="KW-1185">Reference proteome</keyword>